<feature type="compositionally biased region" description="Low complexity" evidence="1">
    <location>
        <begin position="94"/>
        <end position="117"/>
    </location>
</feature>
<dbReference type="EMBL" id="RXIC02000025">
    <property type="protein sequence ID" value="KAB1208533.1"/>
    <property type="molecule type" value="Genomic_DNA"/>
</dbReference>
<dbReference type="Pfam" id="PF07939">
    <property type="entry name" value="DUF1685"/>
    <property type="match status" value="1"/>
</dbReference>
<evidence type="ECO:0000256" key="1">
    <source>
        <dbReference type="SAM" id="MobiDB-lite"/>
    </source>
</evidence>
<comment type="caution">
    <text evidence="2">The sequence shown here is derived from an EMBL/GenBank/DDBJ whole genome shotgun (WGS) entry which is preliminary data.</text>
</comment>
<evidence type="ECO:0000313" key="3">
    <source>
        <dbReference type="Proteomes" id="UP000516437"/>
    </source>
</evidence>
<feature type="region of interest" description="Disordered" evidence="1">
    <location>
        <begin position="1"/>
        <end position="21"/>
    </location>
</feature>
<dbReference type="PANTHER" id="PTHR31865:SF22">
    <property type="entry name" value="DUF1685 FAMILY PROTEIN"/>
    <property type="match status" value="1"/>
</dbReference>
<name>A0A6A1V702_9ROSI</name>
<organism evidence="2 3">
    <name type="scientific">Morella rubra</name>
    <name type="common">Chinese bayberry</name>
    <dbReference type="NCBI Taxonomy" id="262757"/>
    <lineage>
        <taxon>Eukaryota</taxon>
        <taxon>Viridiplantae</taxon>
        <taxon>Streptophyta</taxon>
        <taxon>Embryophyta</taxon>
        <taxon>Tracheophyta</taxon>
        <taxon>Spermatophyta</taxon>
        <taxon>Magnoliopsida</taxon>
        <taxon>eudicotyledons</taxon>
        <taxon>Gunneridae</taxon>
        <taxon>Pentapetalae</taxon>
        <taxon>rosids</taxon>
        <taxon>fabids</taxon>
        <taxon>Fagales</taxon>
        <taxon>Myricaceae</taxon>
        <taxon>Morella</taxon>
    </lineage>
</organism>
<reference evidence="2 3" key="1">
    <citation type="journal article" date="2019" name="Plant Biotechnol. J.">
        <title>The red bayberry genome and genetic basis of sex determination.</title>
        <authorList>
            <person name="Jia H.M."/>
            <person name="Jia H.J."/>
            <person name="Cai Q.L."/>
            <person name="Wang Y."/>
            <person name="Zhao H.B."/>
            <person name="Yang W.F."/>
            <person name="Wang G.Y."/>
            <person name="Li Y.H."/>
            <person name="Zhan D.L."/>
            <person name="Shen Y.T."/>
            <person name="Niu Q.F."/>
            <person name="Chang L."/>
            <person name="Qiu J."/>
            <person name="Zhao L."/>
            <person name="Xie H.B."/>
            <person name="Fu W.Y."/>
            <person name="Jin J."/>
            <person name="Li X.W."/>
            <person name="Jiao Y."/>
            <person name="Zhou C.C."/>
            <person name="Tu T."/>
            <person name="Chai C.Y."/>
            <person name="Gao J.L."/>
            <person name="Fan L.J."/>
            <person name="van de Weg E."/>
            <person name="Wang J.Y."/>
            <person name="Gao Z.S."/>
        </authorList>
    </citation>
    <scope>NUCLEOTIDE SEQUENCE [LARGE SCALE GENOMIC DNA]</scope>
    <source>
        <tissue evidence="2">Leaves</tissue>
    </source>
</reference>
<protein>
    <submittedName>
        <fullName evidence="2">Uncharacterized protein</fullName>
    </submittedName>
</protein>
<keyword evidence="3" id="KW-1185">Reference proteome</keyword>
<dbReference type="AlphaFoldDB" id="A0A6A1V702"/>
<gene>
    <name evidence="2" type="ORF">CJ030_MR7G007476</name>
</gene>
<evidence type="ECO:0000313" key="2">
    <source>
        <dbReference type="EMBL" id="KAB1208533.1"/>
    </source>
</evidence>
<dbReference type="OrthoDB" id="641808at2759"/>
<proteinExistence type="predicted"/>
<dbReference type="InterPro" id="IPR012881">
    <property type="entry name" value="DUF1685"/>
</dbReference>
<dbReference type="Proteomes" id="UP000516437">
    <property type="component" value="Chromosome 7"/>
</dbReference>
<accession>A0A6A1V702</accession>
<dbReference type="PANTHER" id="PTHR31865">
    <property type="entry name" value="OSJNBA0071G03.3 PROTEIN"/>
    <property type="match status" value="1"/>
</dbReference>
<sequence length="159" mass="17643">MSSKPHALPTPRPLSKQRSWAPDMHRDEAWLRRKGKCRDRLRRNKSVSDEDLEELKGCIELGFGFEFDSPDIDPKLSETIPALEFFCAVNRQYSNSVSRSSSSSSLIVSDSESESPSPIVDPGADAELVKTRLRQWAQVVACTVRQSSSTSNTGNQSVG</sequence>
<feature type="region of interest" description="Disordered" evidence="1">
    <location>
        <begin position="94"/>
        <end position="123"/>
    </location>
</feature>